<reference evidence="3" key="1">
    <citation type="submission" date="2011-12" db="EMBL/GenBank/DDBJ databases">
        <title>Complete sequence of Clostridium clariflavum DSM 19732.</title>
        <authorList>
            <consortium name="US DOE Joint Genome Institute"/>
            <person name="Lucas S."/>
            <person name="Han J."/>
            <person name="Lapidus A."/>
            <person name="Cheng J.-F."/>
            <person name="Goodwin L."/>
            <person name="Pitluck S."/>
            <person name="Peters L."/>
            <person name="Teshima H."/>
            <person name="Detter J.C."/>
            <person name="Han C."/>
            <person name="Tapia R."/>
            <person name="Land M."/>
            <person name="Hauser L."/>
            <person name="Kyrpides N."/>
            <person name="Ivanova N."/>
            <person name="Pagani I."/>
            <person name="Kitzmiller T."/>
            <person name="Lynd L."/>
            <person name="Izquierdo J."/>
            <person name="Woyke T."/>
        </authorList>
    </citation>
    <scope>NUCLEOTIDE SEQUENCE [LARGE SCALE GENOMIC DNA]</scope>
    <source>
        <strain evidence="3">DSM 19732 / NBRC 101661 / EBR45</strain>
    </source>
</reference>
<evidence type="ECO:0000313" key="2">
    <source>
        <dbReference type="EMBL" id="AEV68194.1"/>
    </source>
</evidence>
<evidence type="ECO:0008006" key="4">
    <source>
        <dbReference type="Google" id="ProtNLM"/>
    </source>
</evidence>
<feature type="transmembrane region" description="Helical" evidence="1">
    <location>
        <begin position="12"/>
        <end position="30"/>
    </location>
</feature>
<feature type="transmembrane region" description="Helical" evidence="1">
    <location>
        <begin position="103"/>
        <end position="125"/>
    </location>
</feature>
<dbReference type="OrthoDB" id="9816138at2"/>
<accession>G8M2T0</accession>
<dbReference type="EMBL" id="CP003065">
    <property type="protein sequence ID" value="AEV68194.1"/>
    <property type="molecule type" value="Genomic_DNA"/>
</dbReference>
<name>G8M2T0_ACECE</name>
<keyword evidence="1" id="KW-0812">Transmembrane</keyword>
<gene>
    <name evidence="2" type="ordered locus">Clocl_1558</name>
</gene>
<feature type="transmembrane region" description="Helical" evidence="1">
    <location>
        <begin position="50"/>
        <end position="71"/>
    </location>
</feature>
<sequence length="264" mass="30100">MLNKLFKYEIKATARIFIPLYITLIIFSIINKIFNILSVEYGINFNKLTGFIRLFIYFGLIVGILVITLVVQIQRFYKSLLGDEGYLMFTLPVKPWQHILSKLFTSMIWIVISGLTTVLSFLIIMPTEVFWELMEVIPQGISEVLRIFGSRTFLVAFGSIIVFILFIAAGTLMIYSAIALGYLVKKHKLLASFGMYLGLFTGAQSIMIIFMIVTGSLYLKDFSNLSLYMQMQTILLSSLAYFSIITAGLFILTKYILDNKLNLE</sequence>
<keyword evidence="1" id="KW-1133">Transmembrane helix</keyword>
<dbReference type="Proteomes" id="UP000005435">
    <property type="component" value="Chromosome"/>
</dbReference>
<protein>
    <recommendedName>
        <fullName evidence="4">ABC-2 family transporter protein</fullName>
    </recommendedName>
</protein>
<evidence type="ECO:0000313" key="3">
    <source>
        <dbReference type="Proteomes" id="UP000005435"/>
    </source>
</evidence>
<keyword evidence="1" id="KW-0472">Membrane</keyword>
<dbReference type="KEGG" id="ccl:Clocl_1558"/>
<feature type="transmembrane region" description="Helical" evidence="1">
    <location>
        <begin position="196"/>
        <end position="219"/>
    </location>
</feature>
<keyword evidence="3" id="KW-1185">Reference proteome</keyword>
<dbReference type="STRING" id="720554.Clocl_1558"/>
<proteinExistence type="predicted"/>
<feature type="transmembrane region" description="Helical" evidence="1">
    <location>
        <begin position="239"/>
        <end position="257"/>
    </location>
</feature>
<organism evidence="2 3">
    <name type="scientific">Acetivibrio clariflavus (strain DSM 19732 / NBRC 101661 / EBR45)</name>
    <name type="common">Clostridium clariflavum</name>
    <dbReference type="NCBI Taxonomy" id="720554"/>
    <lineage>
        <taxon>Bacteria</taxon>
        <taxon>Bacillati</taxon>
        <taxon>Bacillota</taxon>
        <taxon>Clostridia</taxon>
        <taxon>Eubacteriales</taxon>
        <taxon>Oscillospiraceae</taxon>
        <taxon>Acetivibrio</taxon>
    </lineage>
</organism>
<dbReference type="AlphaFoldDB" id="G8M2T0"/>
<evidence type="ECO:0000256" key="1">
    <source>
        <dbReference type="SAM" id="Phobius"/>
    </source>
</evidence>
<reference evidence="2 3" key="2">
    <citation type="journal article" date="2012" name="Stand. Genomic Sci.">
        <title>Complete Genome Sequence of Clostridium clariflavum DSM 19732.</title>
        <authorList>
            <person name="Izquierdo J.A."/>
            <person name="Goodwin L."/>
            <person name="Davenport K.W."/>
            <person name="Teshima H."/>
            <person name="Bruce D."/>
            <person name="Detter C."/>
            <person name="Tapia R."/>
            <person name="Han S."/>
            <person name="Land M."/>
            <person name="Hauser L."/>
            <person name="Jeffries C.D."/>
            <person name="Han J."/>
            <person name="Pitluck S."/>
            <person name="Nolan M."/>
            <person name="Chen A."/>
            <person name="Huntemann M."/>
            <person name="Mavromatis K."/>
            <person name="Mikhailova N."/>
            <person name="Liolios K."/>
            <person name="Woyke T."/>
            <person name="Lynd L.R."/>
        </authorList>
    </citation>
    <scope>NUCLEOTIDE SEQUENCE [LARGE SCALE GENOMIC DNA]</scope>
    <source>
        <strain evidence="3">DSM 19732 / NBRC 101661 / EBR45</strain>
    </source>
</reference>
<dbReference type="eggNOG" id="COG1131">
    <property type="taxonomic scope" value="Bacteria"/>
</dbReference>
<feature type="transmembrane region" description="Helical" evidence="1">
    <location>
        <begin position="153"/>
        <end position="184"/>
    </location>
</feature>
<dbReference type="HOGENOM" id="CLU_086294_0_0_9"/>
<dbReference type="RefSeq" id="WP_014254800.1">
    <property type="nucleotide sequence ID" value="NC_016627.1"/>
</dbReference>